<dbReference type="VEuPathDB" id="VectorBase:PPAI005693"/>
<evidence type="ECO:0000256" key="5">
    <source>
        <dbReference type="ARBA" id="ARBA00004074"/>
    </source>
</evidence>
<proteinExistence type="inferred from homology"/>
<evidence type="ECO:0000256" key="10">
    <source>
        <dbReference type="ARBA" id="ARBA00022723"/>
    </source>
</evidence>
<name>A0A1B0FY70_PHLPP</name>
<dbReference type="KEGG" id="ppap:129808290"/>
<feature type="domain" description="HD/PDEase" evidence="14">
    <location>
        <begin position="79"/>
        <end position="194"/>
    </location>
</feature>
<organism evidence="15 16">
    <name type="scientific">Phlebotomus papatasi</name>
    <name type="common">Sandfly</name>
    <dbReference type="NCBI Taxonomy" id="29031"/>
    <lineage>
        <taxon>Eukaryota</taxon>
        <taxon>Metazoa</taxon>
        <taxon>Ecdysozoa</taxon>
        <taxon>Arthropoda</taxon>
        <taxon>Hexapoda</taxon>
        <taxon>Insecta</taxon>
        <taxon>Pterygota</taxon>
        <taxon>Neoptera</taxon>
        <taxon>Endopterygota</taxon>
        <taxon>Diptera</taxon>
        <taxon>Nematocera</taxon>
        <taxon>Psychodoidea</taxon>
        <taxon>Psychodidae</taxon>
        <taxon>Phlebotomus</taxon>
        <taxon>Phlebotomus</taxon>
    </lineage>
</organism>
<evidence type="ECO:0000256" key="11">
    <source>
        <dbReference type="ARBA" id="ARBA00022801"/>
    </source>
</evidence>
<protein>
    <recommendedName>
        <fullName evidence="9">5'-deoxynucleotidase HDDC2</fullName>
        <ecNumber evidence="8">3.1.3.89</ecNumber>
    </recommendedName>
    <alternativeName>
        <fullName evidence="13">HD domain-containing protein 2</fullName>
    </alternativeName>
</protein>
<evidence type="ECO:0000256" key="8">
    <source>
        <dbReference type="ARBA" id="ARBA00012964"/>
    </source>
</evidence>
<dbReference type="SUPFAM" id="SSF109604">
    <property type="entry name" value="HD-domain/PDEase-like"/>
    <property type="match status" value="1"/>
</dbReference>
<dbReference type="AlphaFoldDB" id="A0A1B0FY70"/>
<keyword evidence="11" id="KW-0378">Hydrolase</keyword>
<evidence type="ECO:0000256" key="7">
    <source>
        <dbReference type="ARBA" id="ARBA00011738"/>
    </source>
</evidence>
<dbReference type="OrthoDB" id="10254258at2759"/>
<comment type="catalytic activity">
    <reaction evidence="1">
        <text>a 2'-deoxyribonucleoside 5'-phosphate + H2O = a 2'-deoxyribonucleoside + phosphate</text>
        <dbReference type="Rhea" id="RHEA:36167"/>
        <dbReference type="ChEBI" id="CHEBI:15377"/>
        <dbReference type="ChEBI" id="CHEBI:18274"/>
        <dbReference type="ChEBI" id="CHEBI:43474"/>
        <dbReference type="ChEBI" id="CHEBI:65317"/>
        <dbReference type="EC" id="3.1.3.89"/>
    </reaction>
</comment>
<evidence type="ECO:0000256" key="9">
    <source>
        <dbReference type="ARBA" id="ARBA00015933"/>
    </source>
</evidence>
<dbReference type="PANTHER" id="PTHR11845">
    <property type="entry name" value="5'-DEOXYNUCLEOTIDASE HDDC2"/>
    <property type="match status" value="1"/>
</dbReference>
<dbReference type="InterPro" id="IPR006674">
    <property type="entry name" value="HD_domain"/>
</dbReference>
<keyword evidence="10" id="KW-0479">Metal-binding</keyword>
<comment type="cofactor">
    <cofactor evidence="2">
        <name>Mn(2+)</name>
        <dbReference type="ChEBI" id="CHEBI:29035"/>
    </cofactor>
</comment>
<evidence type="ECO:0000313" key="15">
    <source>
        <dbReference type="EnsemblMetazoa" id="PPAI005693-PA"/>
    </source>
</evidence>
<dbReference type="Pfam" id="PF13023">
    <property type="entry name" value="HD_3"/>
    <property type="match status" value="1"/>
</dbReference>
<comment type="cofactor">
    <cofactor evidence="4">
        <name>Mg(2+)</name>
        <dbReference type="ChEBI" id="CHEBI:18420"/>
    </cofactor>
</comment>
<comment type="similarity">
    <text evidence="6">Belongs to the HDDC2 family.</text>
</comment>
<dbReference type="Proteomes" id="UP000092462">
    <property type="component" value="Unassembled WGS sequence"/>
</dbReference>
<dbReference type="GO" id="GO:0002953">
    <property type="term" value="F:5'-deoxynucleotidase activity"/>
    <property type="evidence" value="ECO:0007669"/>
    <property type="project" value="UniProtKB-EC"/>
</dbReference>
<dbReference type="EC" id="3.1.3.89" evidence="8"/>
<dbReference type="GO" id="GO:0005737">
    <property type="term" value="C:cytoplasm"/>
    <property type="evidence" value="ECO:0007669"/>
    <property type="project" value="TreeGrafter"/>
</dbReference>
<evidence type="ECO:0000256" key="13">
    <source>
        <dbReference type="ARBA" id="ARBA00032735"/>
    </source>
</evidence>
<evidence type="ECO:0000256" key="4">
    <source>
        <dbReference type="ARBA" id="ARBA00001946"/>
    </source>
</evidence>
<dbReference type="SMART" id="SM00471">
    <property type="entry name" value="HDc"/>
    <property type="match status" value="1"/>
</dbReference>
<dbReference type="GO" id="GO:0046872">
    <property type="term" value="F:metal ion binding"/>
    <property type="evidence" value="ECO:0007669"/>
    <property type="project" value="UniProtKB-KW"/>
</dbReference>
<dbReference type="EMBL" id="AJVK01031340">
    <property type="status" value="NOT_ANNOTATED_CDS"/>
    <property type="molecule type" value="Genomic_DNA"/>
</dbReference>
<comment type="cofactor">
    <cofactor evidence="3">
        <name>Co(2+)</name>
        <dbReference type="ChEBI" id="CHEBI:48828"/>
    </cofactor>
</comment>
<dbReference type="RefSeq" id="XP_055714104.1">
    <property type="nucleotide sequence ID" value="XM_055858129.1"/>
</dbReference>
<dbReference type="GeneID" id="129808290"/>
<dbReference type="InterPro" id="IPR039356">
    <property type="entry name" value="YfbR/HDDC2"/>
</dbReference>
<keyword evidence="16" id="KW-1185">Reference proteome</keyword>
<dbReference type="Gene3D" id="1.10.3210.10">
    <property type="entry name" value="Hypothetical protein af1432"/>
    <property type="match status" value="1"/>
</dbReference>
<dbReference type="EnsemblMetazoa" id="PPAI005693-RA">
    <property type="protein sequence ID" value="PPAI005693-PA"/>
    <property type="gene ID" value="PPAI005693"/>
</dbReference>
<dbReference type="GO" id="GO:0009159">
    <property type="term" value="P:deoxyribonucleoside monophosphate catabolic process"/>
    <property type="evidence" value="ECO:0007669"/>
    <property type="project" value="UniProtKB-ARBA"/>
</dbReference>
<dbReference type="FunFam" id="1.10.3210.10:FF:000011">
    <property type="entry name" value="HD domain-containing protein 2"/>
    <property type="match status" value="1"/>
</dbReference>
<evidence type="ECO:0000256" key="12">
    <source>
        <dbReference type="ARBA" id="ARBA00022842"/>
    </source>
</evidence>
<evidence type="ECO:0000259" key="14">
    <source>
        <dbReference type="SMART" id="SM00471"/>
    </source>
</evidence>
<dbReference type="PANTHER" id="PTHR11845:SF13">
    <property type="entry name" value="5'-DEOXYNUCLEOTIDASE HDDC2"/>
    <property type="match status" value="1"/>
</dbReference>
<evidence type="ECO:0000313" key="16">
    <source>
        <dbReference type="Proteomes" id="UP000092462"/>
    </source>
</evidence>
<comment type="function">
    <text evidence="5">Catalyzes the dephosphorylation of the nucleoside 5'-monophosphates deoxyadenosine monophosphate (dAMP), deoxycytidine monophosphate (dCMP), deoxyguanosine monophosphate (dGMP) and deoxythymidine monophosphate (dTMP).</text>
</comment>
<keyword evidence="12" id="KW-0460">Magnesium</keyword>
<evidence type="ECO:0000256" key="1">
    <source>
        <dbReference type="ARBA" id="ARBA00001638"/>
    </source>
</evidence>
<evidence type="ECO:0000256" key="2">
    <source>
        <dbReference type="ARBA" id="ARBA00001936"/>
    </source>
</evidence>
<reference evidence="15" key="1">
    <citation type="submission" date="2022-08" db="UniProtKB">
        <authorList>
            <consortium name="EnsemblMetazoa"/>
        </authorList>
    </citation>
    <scope>IDENTIFICATION</scope>
    <source>
        <strain evidence="15">Israel</strain>
    </source>
</reference>
<accession>A0A1B0FY70</accession>
<dbReference type="VEuPathDB" id="VectorBase:PPAPM1_003755"/>
<evidence type="ECO:0000256" key="6">
    <source>
        <dbReference type="ARBA" id="ARBA00009999"/>
    </source>
</evidence>
<evidence type="ECO:0000256" key="3">
    <source>
        <dbReference type="ARBA" id="ARBA00001941"/>
    </source>
</evidence>
<sequence>MQRFLRLSIPPWSNISRNYPRNCPRGFPSVQRGKCFRMATMDQSTMSGNKVRDLVKFLELVGNLKHLKRTGWLLRNVADCETVSAHMYRMSMVTFLLDGSEGLDRLKCMELALVHDLAECIVGDITPYCGVSREEKKRREMKAMEDITKMISPRGNRMMELFHEYEENTSPESKFIKDLDRLDMVLQAFEYEKRDNCVGKHKEFVDTVHGKSLHPLVGSLIDEIKAQREALMKDKEDRRSS</sequence>
<dbReference type="InterPro" id="IPR003607">
    <property type="entry name" value="HD/PDEase_dom"/>
</dbReference>
<comment type="subunit">
    <text evidence="7">Homodimer.</text>
</comment>